<keyword evidence="11 20" id="KW-0808">Transferase</keyword>
<feature type="domain" description="B12-binding" evidence="28">
    <location>
        <begin position="732"/>
        <end position="869"/>
    </location>
</feature>
<dbReference type="InterPro" id="IPR006158">
    <property type="entry name" value="Cobalamin-bd"/>
</dbReference>
<evidence type="ECO:0000259" key="25">
    <source>
        <dbReference type="PROSITE" id="PS50970"/>
    </source>
</evidence>
<evidence type="ECO:0000256" key="21">
    <source>
        <dbReference type="PIRSR" id="PIRSR000381-1"/>
    </source>
</evidence>
<keyword evidence="17 20" id="KW-0170">Cobalt</keyword>
<evidence type="ECO:0000256" key="5">
    <source>
        <dbReference type="ARBA" id="ARBA00010398"/>
    </source>
</evidence>
<evidence type="ECO:0000259" key="27">
    <source>
        <dbReference type="PROSITE" id="PS50974"/>
    </source>
</evidence>
<evidence type="ECO:0000256" key="20">
    <source>
        <dbReference type="PIRNR" id="PIRNR000381"/>
    </source>
</evidence>
<dbReference type="SUPFAM" id="SSF82282">
    <property type="entry name" value="Homocysteine S-methyltransferase"/>
    <property type="match status" value="1"/>
</dbReference>
<dbReference type="Gene3D" id="3.20.20.20">
    <property type="entry name" value="Dihydropteroate synthase-like"/>
    <property type="match status" value="1"/>
</dbReference>
<dbReference type="GO" id="GO:0032259">
    <property type="term" value="P:methylation"/>
    <property type="evidence" value="ECO:0007669"/>
    <property type="project" value="UniProtKB-KW"/>
</dbReference>
<evidence type="ECO:0000259" key="29">
    <source>
        <dbReference type="PROSITE" id="PS51337"/>
    </source>
</evidence>
<dbReference type="FunFam" id="1.10.1240.10:FF:000002">
    <property type="entry name" value="Methionine synthase"/>
    <property type="match status" value="1"/>
</dbReference>
<comment type="caution">
    <text evidence="30">The sequence shown here is derived from an EMBL/GenBank/DDBJ whole genome shotgun (WGS) entry which is preliminary data.</text>
</comment>
<sequence length="1194" mass="129676">MDDYRGHVRSDLDSTFLDTLDRRVVLADGAMGTMLQGADLTLDDFAGLEGCNEILNDTRPDVVRHIHRAYFEAGADAVETNTFGANLPNLAEYDIAGRIRELAEKGARLAREVADELATADRPRFVLGSVGPGTKLPTLGHESFARLRDAYTECGRGLLAGGADAFVVETCQDLLQVKAAVHGMQRAMAAEGRRIPLVTQVTVETTGTMLLGSEIGAALAAIEPLGVDLIGLNCATGPAEMSEHLRTLSKHARIPLSVMPNAGLPQLGPTGAEYPLTPDELAEALSAFVRDYGLRLVGGCCGTTPAHISAVADAVRDVTPAERTPRPEPGVASLYAAVPFRQDTSVLMVGERTNANGSKKFREAMLARDWEACVGIARDQTREGAHLIDLCVDYVGRDGVADMAELAGRLATASTLPVMLDSTEPDVLKAGLERLGGRSIINSVNYEDGDGPGSRFQRAMELVREHGCAVVALCIDEEGQARTAEWKVRVADRLIRDLTTNHGMHVEDIVVDTLTFPITTGQEEVRRDALETIEAIRELKRRYPDVQTTLGVSNVSFGLNAAARQVLNSVFLHECVNAGLDTAIVSAAKILPMSKIPDEQRSVALDLVYDRRRPDYDPLNKFMELFEGVSATSARAGRAEELAGLPLFERLERRIVDGEREGLEADLLAALESRPALEIINDTLLAGMKTVGELFGSGQMQLPFVLASAEVMKAAVAFLEPHMEKAEDDQGKGTIVLATVKGDVHDIGKNLVDIILTNNGYTVVNLGIKQPISTILSAAQEHRADAVGMSGLLVKSTVVMKENLQEMNGRGVAKELPVLLGGAALTRSYVENDLSEVYEGRVDYARDAFEGLRLMDATMARARGLAPAVDPEEEAKQAERKARHERSKRIAAKRKAAEAEAAGPLPARSDVALDNPIPAPPFWGTRVVKGVALAEYSGMVDERALFLGQWGLRGAKGGSGPSYEELVETEGRPRLRYWLERLSTEGVLAHAAVVYGYFPAVAEGDSLVVLTEPAPDAPERFRFTFPRQRRDRHLCLADFWRPRERAVAEGVVDVLPLHLVTMGQPIAEFANALFAQDAYRDYLEVHGLGVQLTEALAEYWHRRVREELVFPSGPAVAAEDPDDVEEFFKLGYRGARYSLGYGACPDLEDRAKIVELLEPGRIGVELSEELQLHPEQSTDALVAHHPEAKYFNAG</sequence>
<dbReference type="SMART" id="SM01018">
    <property type="entry name" value="B12-binding_2"/>
    <property type="match status" value="1"/>
</dbReference>
<feature type="region of interest" description="Disordered" evidence="24">
    <location>
        <begin position="865"/>
        <end position="912"/>
    </location>
</feature>
<dbReference type="InterPro" id="IPR011005">
    <property type="entry name" value="Dihydropteroate_synth-like_sf"/>
</dbReference>
<comment type="pathway">
    <text evidence="4 20">Amino-acid biosynthesis; L-methionine biosynthesis via de novo pathway; L-methionine from L-homocysteine (MetH route): step 1/1.</text>
</comment>
<dbReference type="Proteomes" id="UP000315677">
    <property type="component" value="Unassembled WGS sequence"/>
</dbReference>
<keyword evidence="15 20" id="KW-0862">Zinc</keyword>
<evidence type="ECO:0000256" key="23">
    <source>
        <dbReference type="PROSITE-ProRule" id="PRU00333"/>
    </source>
</evidence>
<dbReference type="GO" id="GO:0046653">
    <property type="term" value="P:tetrahydrofolate metabolic process"/>
    <property type="evidence" value="ECO:0007669"/>
    <property type="project" value="TreeGrafter"/>
</dbReference>
<name>A0A543D3I3_9PSEU</name>
<evidence type="ECO:0000256" key="7">
    <source>
        <dbReference type="ARBA" id="ARBA00013998"/>
    </source>
</evidence>
<dbReference type="PIRSF" id="PIRSF000381">
    <property type="entry name" value="MetH"/>
    <property type="match status" value="1"/>
</dbReference>
<evidence type="ECO:0000256" key="6">
    <source>
        <dbReference type="ARBA" id="ARBA00012032"/>
    </source>
</evidence>
<evidence type="ECO:0000259" key="28">
    <source>
        <dbReference type="PROSITE" id="PS51332"/>
    </source>
</evidence>
<evidence type="ECO:0000256" key="13">
    <source>
        <dbReference type="ARBA" id="ARBA00022723"/>
    </source>
</evidence>
<proteinExistence type="inferred from homology"/>
<feature type="binding site" description="axial binding residue" evidence="21">
    <location>
        <position position="745"/>
    </location>
    <ligand>
        <name>methylcob(III)alamin</name>
        <dbReference type="ChEBI" id="CHEBI:28115"/>
    </ligand>
    <ligandPart>
        <name>Co</name>
        <dbReference type="ChEBI" id="CHEBI:27638"/>
    </ligandPart>
</feature>
<dbReference type="PROSITE" id="PS51337">
    <property type="entry name" value="B12_BINDING_NTER"/>
    <property type="match status" value="1"/>
</dbReference>
<feature type="binding site" evidence="21 23">
    <location>
        <position position="301"/>
    </location>
    <ligand>
        <name>Zn(2+)</name>
        <dbReference type="ChEBI" id="CHEBI:29105"/>
    </ligand>
</feature>
<evidence type="ECO:0000256" key="14">
    <source>
        <dbReference type="ARBA" id="ARBA00022737"/>
    </source>
</evidence>
<dbReference type="GO" id="GO:0031419">
    <property type="term" value="F:cobalamin binding"/>
    <property type="evidence" value="ECO:0007669"/>
    <property type="project" value="UniProtKB-UniRule"/>
</dbReference>
<organism evidence="30 31">
    <name type="scientific">Pseudonocardia kunmingensis</name>
    <dbReference type="NCBI Taxonomy" id="630975"/>
    <lineage>
        <taxon>Bacteria</taxon>
        <taxon>Bacillati</taxon>
        <taxon>Actinomycetota</taxon>
        <taxon>Actinomycetes</taxon>
        <taxon>Pseudonocardiales</taxon>
        <taxon>Pseudonocardiaceae</taxon>
        <taxon>Pseudonocardia</taxon>
    </lineage>
</organism>
<keyword evidence="13 20" id="KW-0479">Metal-binding</keyword>
<feature type="domain" description="AdoMet activation" evidence="27">
    <location>
        <begin position="894"/>
        <end position="1194"/>
    </location>
</feature>
<evidence type="ECO:0000256" key="17">
    <source>
        <dbReference type="ARBA" id="ARBA00023285"/>
    </source>
</evidence>
<evidence type="ECO:0000256" key="11">
    <source>
        <dbReference type="ARBA" id="ARBA00022679"/>
    </source>
</evidence>
<reference evidence="30 31" key="1">
    <citation type="submission" date="2019-06" db="EMBL/GenBank/DDBJ databases">
        <title>Sequencing the genomes of 1000 actinobacteria strains.</title>
        <authorList>
            <person name="Klenk H.-P."/>
        </authorList>
    </citation>
    <scope>NUCLEOTIDE SEQUENCE [LARGE SCALE GENOMIC DNA]</scope>
    <source>
        <strain evidence="30 31">DSM 45301</strain>
    </source>
</reference>
<dbReference type="GO" id="GO:0005829">
    <property type="term" value="C:cytosol"/>
    <property type="evidence" value="ECO:0007669"/>
    <property type="project" value="TreeGrafter"/>
</dbReference>
<accession>A0A543D3I3</accession>
<feature type="binding site" evidence="21 23">
    <location>
        <position position="300"/>
    </location>
    <ligand>
        <name>Zn(2+)</name>
        <dbReference type="ChEBI" id="CHEBI:29105"/>
    </ligand>
</feature>
<evidence type="ECO:0000256" key="9">
    <source>
        <dbReference type="ARBA" id="ARBA00022605"/>
    </source>
</evidence>
<feature type="binding site" evidence="22">
    <location>
        <begin position="742"/>
        <end position="746"/>
    </location>
    <ligand>
        <name>methylcob(III)alamin</name>
        <dbReference type="ChEBI" id="CHEBI:28115"/>
    </ligand>
</feature>
<evidence type="ECO:0000259" key="26">
    <source>
        <dbReference type="PROSITE" id="PS50972"/>
    </source>
</evidence>
<protein>
    <recommendedName>
        <fullName evidence="7 19">Methionine synthase</fullName>
        <ecNumber evidence="6 19">2.1.1.13</ecNumber>
    </recommendedName>
    <alternativeName>
        <fullName evidence="20">5-methyltetrahydrofolate--homocysteine methyltransferase</fullName>
    </alternativeName>
</protein>
<dbReference type="FunFam" id="3.20.20.330:FF:000006">
    <property type="entry name" value="Methionine synthase"/>
    <property type="match status" value="1"/>
</dbReference>
<dbReference type="Gene3D" id="1.10.1240.10">
    <property type="entry name" value="Methionine synthase domain"/>
    <property type="match status" value="1"/>
</dbReference>
<dbReference type="InterPro" id="IPR004223">
    <property type="entry name" value="VitB12-dep_Met_synth_activ_dom"/>
</dbReference>
<dbReference type="NCBIfam" id="TIGR02082">
    <property type="entry name" value="metH"/>
    <property type="match status" value="1"/>
</dbReference>
<keyword evidence="8 20" id="KW-0489">Methyltransferase</keyword>
<dbReference type="GO" id="GO:0008705">
    <property type="term" value="F:methionine synthase activity"/>
    <property type="evidence" value="ECO:0007669"/>
    <property type="project" value="UniProtKB-UniRule"/>
</dbReference>
<evidence type="ECO:0000256" key="18">
    <source>
        <dbReference type="ARBA" id="ARBA00025552"/>
    </source>
</evidence>
<evidence type="ECO:0000256" key="10">
    <source>
        <dbReference type="ARBA" id="ARBA00022628"/>
    </source>
</evidence>
<feature type="binding site" evidence="22">
    <location>
        <position position="1136"/>
    </location>
    <ligand>
        <name>S-adenosyl-L-methionine</name>
        <dbReference type="ChEBI" id="CHEBI:59789"/>
    </ligand>
</feature>
<dbReference type="Pfam" id="PF02607">
    <property type="entry name" value="B12-binding_2"/>
    <property type="match status" value="1"/>
</dbReference>
<comment type="cofactor">
    <cofactor evidence="3 20 21">
        <name>methylcob(III)alamin</name>
        <dbReference type="ChEBI" id="CHEBI:28115"/>
    </cofactor>
</comment>
<evidence type="ECO:0000313" key="31">
    <source>
        <dbReference type="Proteomes" id="UP000315677"/>
    </source>
</evidence>
<dbReference type="InterPro" id="IPR036589">
    <property type="entry name" value="HCY_dom_sf"/>
</dbReference>
<evidence type="ECO:0000256" key="15">
    <source>
        <dbReference type="ARBA" id="ARBA00022833"/>
    </source>
</evidence>
<comment type="cofactor">
    <cofactor evidence="2 20 23">
        <name>Zn(2+)</name>
        <dbReference type="ChEBI" id="CHEBI:29105"/>
    </cofactor>
</comment>
<dbReference type="PROSITE" id="PS50972">
    <property type="entry name" value="PTERIN_BINDING"/>
    <property type="match status" value="1"/>
</dbReference>
<dbReference type="UniPathway" id="UPA00051">
    <property type="reaction ID" value="UER00081"/>
</dbReference>
<dbReference type="SUPFAM" id="SSF52242">
    <property type="entry name" value="Cobalamin (vitamin B12)-binding domain"/>
    <property type="match status" value="1"/>
</dbReference>
<dbReference type="PROSITE" id="PS50970">
    <property type="entry name" value="HCY"/>
    <property type="match status" value="1"/>
</dbReference>
<dbReference type="InterPro" id="IPR036594">
    <property type="entry name" value="Meth_synthase_dom"/>
</dbReference>
<dbReference type="Pfam" id="PF02310">
    <property type="entry name" value="B12-binding"/>
    <property type="match status" value="1"/>
</dbReference>
<dbReference type="Pfam" id="PF02965">
    <property type="entry name" value="Met_synt_B12"/>
    <property type="match status" value="1"/>
</dbReference>
<gene>
    <name evidence="30" type="ORF">FB558_6916</name>
</gene>
<dbReference type="EMBL" id="VFPA01000005">
    <property type="protein sequence ID" value="TQM03891.1"/>
    <property type="molecule type" value="Genomic_DNA"/>
</dbReference>
<dbReference type="SUPFAM" id="SSF47644">
    <property type="entry name" value="Methionine synthase domain"/>
    <property type="match status" value="1"/>
</dbReference>
<feature type="binding site" evidence="22">
    <location>
        <begin position="1190"/>
        <end position="1191"/>
    </location>
    <ligand>
        <name>S-adenosyl-L-methionine</name>
        <dbReference type="ChEBI" id="CHEBI:59789"/>
    </ligand>
</feature>
<keyword evidence="12 20" id="KW-0949">S-adenosyl-L-methionine</keyword>
<dbReference type="SUPFAM" id="SSF56507">
    <property type="entry name" value="Methionine synthase activation domain-like"/>
    <property type="match status" value="1"/>
</dbReference>
<dbReference type="EC" id="2.1.1.13" evidence="6 19"/>
<dbReference type="Pfam" id="PF02574">
    <property type="entry name" value="S-methyl_trans"/>
    <property type="match status" value="1"/>
</dbReference>
<dbReference type="PROSITE" id="PS51332">
    <property type="entry name" value="B12_BINDING"/>
    <property type="match status" value="1"/>
</dbReference>
<dbReference type="FunFam" id="3.40.50.280:FF:000004">
    <property type="entry name" value="Methionine synthase"/>
    <property type="match status" value="1"/>
</dbReference>
<keyword evidence="9 20" id="KW-0028">Amino-acid biosynthesis</keyword>
<dbReference type="AlphaFoldDB" id="A0A543D3I3"/>
<keyword evidence="16 20" id="KW-0486">Methionine biosynthesis</keyword>
<feature type="binding site" evidence="21 23">
    <location>
        <position position="234"/>
    </location>
    <ligand>
        <name>Zn(2+)</name>
        <dbReference type="ChEBI" id="CHEBI:29105"/>
    </ligand>
</feature>
<dbReference type="FunFam" id="3.20.20.20:FF:000007">
    <property type="entry name" value="Methionine synthase"/>
    <property type="match status" value="1"/>
</dbReference>
<dbReference type="PANTHER" id="PTHR45833">
    <property type="entry name" value="METHIONINE SYNTHASE"/>
    <property type="match status" value="1"/>
</dbReference>
<comment type="function">
    <text evidence="18 20">Catalyzes the transfer of a methyl group from methyl-cobalamin to homocysteine, yielding enzyme-bound cob(I)alamin and methionine. Subsequently, remethylates the cofactor using methyltetrahydrofolate.</text>
</comment>
<evidence type="ECO:0000256" key="16">
    <source>
        <dbReference type="ARBA" id="ARBA00023167"/>
    </source>
</evidence>
<dbReference type="PANTHER" id="PTHR45833:SF1">
    <property type="entry name" value="METHIONINE SYNTHASE"/>
    <property type="match status" value="1"/>
</dbReference>
<evidence type="ECO:0000256" key="1">
    <source>
        <dbReference type="ARBA" id="ARBA00001700"/>
    </source>
</evidence>
<dbReference type="InterPro" id="IPR033706">
    <property type="entry name" value="Met_synthase_B12-bd"/>
</dbReference>
<dbReference type="SUPFAM" id="SSF51717">
    <property type="entry name" value="Dihydropteroate synthetase-like"/>
    <property type="match status" value="1"/>
</dbReference>
<evidence type="ECO:0000256" key="22">
    <source>
        <dbReference type="PIRSR" id="PIRSR000381-2"/>
    </source>
</evidence>
<keyword evidence="14" id="KW-0677">Repeat</keyword>
<dbReference type="PROSITE" id="PS50974">
    <property type="entry name" value="ADOMET_ACTIVATION"/>
    <property type="match status" value="1"/>
</dbReference>
<dbReference type="CDD" id="cd00740">
    <property type="entry name" value="MeTr"/>
    <property type="match status" value="1"/>
</dbReference>
<feature type="domain" description="Pterin-binding" evidence="26">
    <location>
        <begin position="346"/>
        <end position="609"/>
    </location>
</feature>
<comment type="domain">
    <text evidence="20">Modular enzyme with four functionally distinct domains. The isolated Hcy-binding domain catalyzes methyl transfer from free methylcobalamin to homocysteine. The Hcy-binding domain in association with the pterin-binding domain catalyzes the methylation of cob(I)alamin by methyltetrahydrofolate and the methylation of homocysteine. The B12-binding domain binds the cofactor. The AdoMet activation domain binds S-adenosyl-L-methionine. Under aerobic conditions cob(I)alamin can be converted to inactive cob(II)alamin. Reductive methylation by S-adenosyl-L-methionine and flavodoxin regenerates methylcobalamin.</text>
</comment>
<dbReference type="GO" id="GO:0050667">
    <property type="term" value="P:homocysteine metabolic process"/>
    <property type="evidence" value="ECO:0007669"/>
    <property type="project" value="TreeGrafter"/>
</dbReference>
<dbReference type="InterPro" id="IPR037010">
    <property type="entry name" value="VitB12-dep_Met_synth_activ_sf"/>
</dbReference>
<comment type="similarity">
    <text evidence="5">Belongs to the vitamin-B12 dependent methionine synthase family.</text>
</comment>
<evidence type="ECO:0000256" key="19">
    <source>
        <dbReference type="NCBIfam" id="TIGR02082"/>
    </source>
</evidence>
<evidence type="ECO:0000256" key="2">
    <source>
        <dbReference type="ARBA" id="ARBA00001947"/>
    </source>
</evidence>
<feature type="binding site" evidence="22">
    <location>
        <position position="848"/>
    </location>
    <ligand>
        <name>methylcob(III)alamin</name>
        <dbReference type="ChEBI" id="CHEBI:28115"/>
    </ligand>
</feature>
<evidence type="ECO:0000256" key="24">
    <source>
        <dbReference type="SAM" id="MobiDB-lite"/>
    </source>
</evidence>
<dbReference type="InterPro" id="IPR011822">
    <property type="entry name" value="MetH"/>
</dbReference>
<feature type="domain" description="B12-binding N-terminal" evidence="29">
    <location>
        <begin position="638"/>
        <end position="731"/>
    </location>
</feature>
<feature type="domain" description="Hcy-binding" evidence="25">
    <location>
        <begin position="13"/>
        <end position="315"/>
    </location>
</feature>
<dbReference type="GO" id="GO:0008270">
    <property type="term" value="F:zinc ion binding"/>
    <property type="evidence" value="ECO:0007669"/>
    <property type="project" value="UniProtKB-UniRule"/>
</dbReference>
<evidence type="ECO:0000256" key="12">
    <source>
        <dbReference type="ARBA" id="ARBA00022691"/>
    </source>
</evidence>
<dbReference type="InterPro" id="IPR003759">
    <property type="entry name" value="Cbl-bd_cap"/>
</dbReference>
<dbReference type="InterPro" id="IPR000489">
    <property type="entry name" value="Pterin-binding_dom"/>
</dbReference>
<evidence type="ECO:0000313" key="30">
    <source>
        <dbReference type="EMBL" id="TQM03891.1"/>
    </source>
</evidence>
<dbReference type="CDD" id="cd02069">
    <property type="entry name" value="methionine_synthase_B12_BD"/>
    <property type="match status" value="1"/>
</dbReference>
<feature type="binding site" evidence="22">
    <location>
        <position position="941"/>
    </location>
    <ligand>
        <name>S-adenosyl-L-methionine</name>
        <dbReference type="ChEBI" id="CHEBI:59789"/>
    </ligand>
</feature>
<dbReference type="Pfam" id="PF00809">
    <property type="entry name" value="Pterin_bind"/>
    <property type="match status" value="1"/>
</dbReference>
<evidence type="ECO:0000256" key="4">
    <source>
        <dbReference type="ARBA" id="ARBA00005178"/>
    </source>
</evidence>
<comment type="catalytic activity">
    <reaction evidence="1 20">
        <text>(6S)-5-methyl-5,6,7,8-tetrahydrofolate + L-homocysteine = (6S)-5,6,7,8-tetrahydrofolate + L-methionine</text>
        <dbReference type="Rhea" id="RHEA:11172"/>
        <dbReference type="ChEBI" id="CHEBI:18608"/>
        <dbReference type="ChEBI" id="CHEBI:57453"/>
        <dbReference type="ChEBI" id="CHEBI:57844"/>
        <dbReference type="ChEBI" id="CHEBI:58199"/>
        <dbReference type="EC" id="2.1.1.13"/>
    </reaction>
</comment>
<dbReference type="Gene3D" id="3.20.20.330">
    <property type="entry name" value="Homocysteine-binding-like domain"/>
    <property type="match status" value="1"/>
</dbReference>
<evidence type="ECO:0000256" key="8">
    <source>
        <dbReference type="ARBA" id="ARBA00022603"/>
    </source>
</evidence>
<keyword evidence="10 20" id="KW-0846">Cobalamin</keyword>
<dbReference type="InterPro" id="IPR003726">
    <property type="entry name" value="HCY_dom"/>
</dbReference>
<keyword evidence="31" id="KW-1185">Reference proteome</keyword>
<dbReference type="InterPro" id="IPR036724">
    <property type="entry name" value="Cobalamin-bd_sf"/>
</dbReference>
<dbReference type="Gene3D" id="3.10.196.10">
    <property type="entry name" value="Vitamin B12-dependent methionine synthase, activation domain"/>
    <property type="match status" value="1"/>
</dbReference>
<feature type="binding site" evidence="22">
    <location>
        <position position="790"/>
    </location>
    <ligand>
        <name>methylcob(III)alamin</name>
        <dbReference type="ChEBI" id="CHEBI:28115"/>
    </ligand>
</feature>
<evidence type="ECO:0000256" key="3">
    <source>
        <dbReference type="ARBA" id="ARBA00001956"/>
    </source>
</evidence>
<dbReference type="Gene3D" id="3.40.50.280">
    <property type="entry name" value="Cobalamin-binding domain"/>
    <property type="match status" value="1"/>
</dbReference>
<dbReference type="InterPro" id="IPR050554">
    <property type="entry name" value="Met_Synthase/Corrinoid"/>
</dbReference>
<feature type="compositionally biased region" description="Basic residues" evidence="24">
    <location>
        <begin position="883"/>
        <end position="894"/>
    </location>
</feature>